<evidence type="ECO:0000256" key="4">
    <source>
        <dbReference type="ARBA" id="ARBA00022912"/>
    </source>
</evidence>
<dbReference type="Pfam" id="PF00782">
    <property type="entry name" value="DSPc"/>
    <property type="match status" value="1"/>
</dbReference>
<dbReference type="GO" id="GO:0005737">
    <property type="term" value="C:cytoplasm"/>
    <property type="evidence" value="ECO:0007669"/>
    <property type="project" value="TreeGrafter"/>
</dbReference>
<evidence type="ECO:0000256" key="3">
    <source>
        <dbReference type="ARBA" id="ARBA00022801"/>
    </source>
</evidence>
<organism evidence="7 8">
    <name type="scientific">Blepharisma stoltei</name>
    <dbReference type="NCBI Taxonomy" id="1481888"/>
    <lineage>
        <taxon>Eukaryota</taxon>
        <taxon>Sar</taxon>
        <taxon>Alveolata</taxon>
        <taxon>Ciliophora</taxon>
        <taxon>Postciliodesmatophora</taxon>
        <taxon>Heterotrichea</taxon>
        <taxon>Heterotrichida</taxon>
        <taxon>Blepharismidae</taxon>
        <taxon>Blepharisma</taxon>
    </lineage>
</organism>
<dbReference type="PANTHER" id="PTHR10159">
    <property type="entry name" value="DUAL SPECIFICITY PROTEIN PHOSPHATASE"/>
    <property type="match status" value="1"/>
</dbReference>
<evidence type="ECO:0000313" key="7">
    <source>
        <dbReference type="EMBL" id="CAG9321336.1"/>
    </source>
</evidence>
<dbReference type="EC" id="3.1.3.48" evidence="2"/>
<dbReference type="SMART" id="SM00195">
    <property type="entry name" value="DSPc"/>
    <property type="match status" value="1"/>
</dbReference>
<comment type="similarity">
    <text evidence="1">Belongs to the protein-tyrosine phosphatase family. Non-receptor class dual specificity subfamily.</text>
</comment>
<name>A0AAU9J506_9CILI</name>
<dbReference type="InterPro" id="IPR000387">
    <property type="entry name" value="Tyr_Pase_dom"/>
</dbReference>
<dbReference type="InterPro" id="IPR029021">
    <property type="entry name" value="Prot-tyrosine_phosphatase-like"/>
</dbReference>
<gene>
    <name evidence="7" type="ORF">BSTOLATCC_MIC28621</name>
</gene>
<keyword evidence="3" id="KW-0378">Hydrolase</keyword>
<keyword evidence="4" id="KW-0904">Protein phosphatase</keyword>
<dbReference type="GO" id="GO:0008330">
    <property type="term" value="F:protein tyrosine/threonine phosphatase activity"/>
    <property type="evidence" value="ECO:0007669"/>
    <property type="project" value="TreeGrafter"/>
</dbReference>
<evidence type="ECO:0000259" key="6">
    <source>
        <dbReference type="PROSITE" id="PS50056"/>
    </source>
</evidence>
<dbReference type="Proteomes" id="UP001162131">
    <property type="component" value="Unassembled WGS sequence"/>
</dbReference>
<dbReference type="InterPro" id="IPR020422">
    <property type="entry name" value="TYR_PHOSPHATASE_DUAL_dom"/>
</dbReference>
<proteinExistence type="inferred from homology"/>
<dbReference type="AlphaFoldDB" id="A0AAU9J506"/>
<dbReference type="PROSITE" id="PS50056">
    <property type="entry name" value="TYR_PHOSPHATASE_2"/>
    <property type="match status" value="1"/>
</dbReference>
<comment type="caution">
    <text evidence="7">The sequence shown here is derived from an EMBL/GenBank/DDBJ whole genome shotgun (WGS) entry which is preliminary data.</text>
</comment>
<dbReference type="GO" id="GO:0033550">
    <property type="term" value="F:MAP kinase tyrosine phosphatase activity"/>
    <property type="evidence" value="ECO:0007669"/>
    <property type="project" value="TreeGrafter"/>
</dbReference>
<dbReference type="InterPro" id="IPR000340">
    <property type="entry name" value="Dual-sp_phosphatase_cat-dom"/>
</dbReference>
<evidence type="ECO:0000256" key="2">
    <source>
        <dbReference type="ARBA" id="ARBA00013064"/>
    </source>
</evidence>
<evidence type="ECO:0000313" key="8">
    <source>
        <dbReference type="Proteomes" id="UP001162131"/>
    </source>
</evidence>
<dbReference type="PANTHER" id="PTHR10159:SF519">
    <property type="entry name" value="DUAL SPECIFICITY PROTEIN PHOSPHATASE MPK3"/>
    <property type="match status" value="1"/>
</dbReference>
<reference evidence="7" key="1">
    <citation type="submission" date="2021-09" db="EMBL/GenBank/DDBJ databases">
        <authorList>
            <consortium name="AG Swart"/>
            <person name="Singh M."/>
            <person name="Singh A."/>
            <person name="Seah K."/>
            <person name="Emmerich C."/>
        </authorList>
    </citation>
    <scope>NUCLEOTIDE SEQUENCE</scope>
    <source>
        <strain evidence="7">ATCC30299</strain>
    </source>
</reference>
<dbReference type="SUPFAM" id="SSF52799">
    <property type="entry name" value="(Phosphotyrosine protein) phosphatases II"/>
    <property type="match status" value="1"/>
</dbReference>
<dbReference type="GO" id="GO:0017017">
    <property type="term" value="F:MAP kinase tyrosine/serine/threonine phosphatase activity"/>
    <property type="evidence" value="ECO:0007669"/>
    <property type="project" value="TreeGrafter"/>
</dbReference>
<dbReference type="EMBL" id="CAJZBQ010000028">
    <property type="protein sequence ID" value="CAG9321336.1"/>
    <property type="molecule type" value="Genomic_DNA"/>
</dbReference>
<sequence>MVYKPTIQGQYSRFVSYNLPLLKSHVDAERIINSKARTRSKGLLIDVWREIPADQKPDFPKYISPEFEEDLQTKGEIGKIRLKLYKANFLKLNSPKGFFHSNTLTGRATSRVGTPSLTPSTSRKNLIQFKINTPVPASPCAETPKPKKIRTEVQSPSDSMIKIKMKSSSPDIARVKEKCRFLKRKENSPGDNALKYTLKYFESDEGKQTLKPESHKYFGIISEIPYKLYLGLPERQGSLYITDIKGANDLSQIKPLNIYAVLTLGVSNTPYNYTFIKGGYMTIDLEDDEASELPNILIKVTKFLDHYLQKGNVLVHDYYGVNRSCAVVVLYLMKKYSMKMHMAIKAVTEGRPCSDIKPEFKSLIERFQNRGQM</sequence>
<feature type="domain" description="Tyrosine specific protein phosphatases" evidence="6">
    <location>
        <begin position="294"/>
        <end position="352"/>
    </location>
</feature>
<dbReference type="GO" id="GO:0043409">
    <property type="term" value="P:negative regulation of MAPK cascade"/>
    <property type="evidence" value="ECO:0007669"/>
    <property type="project" value="TreeGrafter"/>
</dbReference>
<accession>A0AAU9J506</accession>
<keyword evidence="8" id="KW-1185">Reference proteome</keyword>
<dbReference type="CDD" id="cd14498">
    <property type="entry name" value="DSP"/>
    <property type="match status" value="1"/>
</dbReference>
<evidence type="ECO:0000256" key="5">
    <source>
        <dbReference type="SAM" id="MobiDB-lite"/>
    </source>
</evidence>
<dbReference type="Gene3D" id="3.90.190.10">
    <property type="entry name" value="Protein tyrosine phosphatase superfamily"/>
    <property type="match status" value="1"/>
</dbReference>
<feature type="region of interest" description="Disordered" evidence="5">
    <location>
        <begin position="137"/>
        <end position="156"/>
    </location>
</feature>
<protein>
    <recommendedName>
        <fullName evidence="2">protein-tyrosine-phosphatase</fullName>
        <ecNumber evidence="2">3.1.3.48</ecNumber>
    </recommendedName>
</protein>
<evidence type="ECO:0000256" key="1">
    <source>
        <dbReference type="ARBA" id="ARBA00008601"/>
    </source>
</evidence>